<gene>
    <name evidence="2" type="ORF">DIT26_06250</name>
    <name evidence="3" type="ORF">XD86_0435</name>
    <name evidence="4" type="ORF">XE02_0104</name>
</gene>
<evidence type="ECO:0000313" key="5">
    <source>
        <dbReference type="Proteomes" id="UP000054260"/>
    </source>
</evidence>
<keyword evidence="1" id="KW-0812">Transmembrane</keyword>
<sequence>MKIASLPIVISLIALVFGLLVILYVNFEGIQNVGRRSAAPDFFLRNRFLPVLEGFKDHLEAVREFSSVLKQLERERVGPWIMSTENGVRTFISPYSEVFSKLQTLFFIETGKKGSREIETVDLFGTTVTKLESVDYGVFILSYVPGYTLVMESDYNSILEEGFEFGSVHFMNSFSPGRFVSDVFSGAGPVVVLREGTSVSQLFLQTVERYSIPFLPVRHFLIKN</sequence>
<accession>A0A101IAF0</accession>
<dbReference type="AlphaFoldDB" id="A0A101IAF0"/>
<keyword evidence="1" id="KW-1133">Transmembrane helix</keyword>
<proteinExistence type="predicted"/>
<keyword evidence="1" id="KW-0472">Membrane</keyword>
<protein>
    <submittedName>
        <fullName evidence="4">Uncharacterized protein</fullName>
    </submittedName>
</protein>
<reference evidence="5 6" key="2">
    <citation type="journal article" date="2015" name="MBio">
        <title>Genome-Resolved Metagenomic Analysis Reveals Roles for Candidate Phyla and Other Microbial Community Members in Biogeochemical Transformations in Oil Reservoirs.</title>
        <authorList>
            <person name="Hu P."/>
            <person name="Tom L."/>
            <person name="Singh A."/>
            <person name="Thomas B.C."/>
            <person name="Baker B.J."/>
            <person name="Piceno Y.M."/>
            <person name="Andersen G.L."/>
            <person name="Banfield J.F."/>
        </authorList>
    </citation>
    <scope>NUCLEOTIDE SEQUENCE [LARGE SCALE GENOMIC DNA]</scope>
</reference>
<dbReference type="EMBL" id="DQBS01000143">
    <property type="protein sequence ID" value="HCO70161.1"/>
    <property type="molecule type" value="Genomic_DNA"/>
</dbReference>
<comment type="caution">
    <text evidence="4">The sequence shown here is derived from an EMBL/GenBank/DDBJ whole genome shotgun (WGS) entry which is preliminary data.</text>
</comment>
<evidence type="ECO:0000313" key="4">
    <source>
        <dbReference type="EMBL" id="KUK91318.1"/>
    </source>
</evidence>
<evidence type="ECO:0000313" key="3">
    <source>
        <dbReference type="EMBL" id="KUK68038.1"/>
    </source>
</evidence>
<reference evidence="2 7" key="3">
    <citation type="journal article" date="2018" name="Nat. Biotechnol.">
        <title>A standardized bacterial taxonomy based on genome phylogeny substantially revises the tree of life.</title>
        <authorList>
            <person name="Parks D.H."/>
            <person name="Chuvochina M."/>
            <person name="Waite D.W."/>
            <person name="Rinke C."/>
            <person name="Skarshewski A."/>
            <person name="Chaumeil P.A."/>
            <person name="Hugenholtz P."/>
        </authorList>
    </citation>
    <scope>NUCLEOTIDE SEQUENCE [LARGE SCALE GENOMIC DNA]</scope>
    <source>
        <strain evidence="2">UBA9905</strain>
    </source>
</reference>
<dbReference type="PATRIC" id="fig|1236046.5.peg.735"/>
<evidence type="ECO:0000256" key="1">
    <source>
        <dbReference type="SAM" id="Phobius"/>
    </source>
</evidence>
<dbReference type="Proteomes" id="UP000054260">
    <property type="component" value="Unassembled WGS sequence"/>
</dbReference>
<reference evidence="4" key="1">
    <citation type="journal article" date="2015" name="MBio">
        <title>Genome-resolved metagenomic analysis reveals roles for candidate phyla and other microbial community members in biogeochemical transformations in oil reservoirs.</title>
        <authorList>
            <person name="Hu P."/>
            <person name="Tom L."/>
            <person name="Singh A."/>
            <person name="Thomas B.C."/>
            <person name="Baker B.J."/>
            <person name="Piceno Y.M."/>
            <person name="Andersen G.L."/>
            <person name="Banfield J.F."/>
        </authorList>
    </citation>
    <scope>NUCLEOTIDE SEQUENCE [LARGE SCALE GENOMIC DNA]</scope>
    <source>
        <strain evidence="3">46_47</strain>
        <strain evidence="4">46_70</strain>
    </source>
</reference>
<dbReference type="Proteomes" id="UP000055014">
    <property type="component" value="Unassembled WGS sequence"/>
</dbReference>
<dbReference type="EMBL" id="LGGH01000043">
    <property type="protein sequence ID" value="KUK68038.1"/>
    <property type="molecule type" value="Genomic_DNA"/>
</dbReference>
<feature type="transmembrane region" description="Helical" evidence="1">
    <location>
        <begin position="6"/>
        <end position="27"/>
    </location>
</feature>
<dbReference type="Proteomes" id="UP000264215">
    <property type="component" value="Unassembled WGS sequence"/>
</dbReference>
<evidence type="ECO:0000313" key="7">
    <source>
        <dbReference type="Proteomes" id="UP000264215"/>
    </source>
</evidence>
<dbReference type="EMBL" id="LGGW01000004">
    <property type="protein sequence ID" value="KUK91318.1"/>
    <property type="molecule type" value="Genomic_DNA"/>
</dbReference>
<organism evidence="4 6">
    <name type="scientific">Mesotoga infera</name>
    <dbReference type="NCBI Taxonomy" id="1236046"/>
    <lineage>
        <taxon>Bacteria</taxon>
        <taxon>Thermotogati</taxon>
        <taxon>Thermotogota</taxon>
        <taxon>Thermotogae</taxon>
        <taxon>Kosmotogales</taxon>
        <taxon>Kosmotogaceae</taxon>
        <taxon>Mesotoga</taxon>
    </lineage>
</organism>
<name>A0A101IAF0_9BACT</name>
<evidence type="ECO:0000313" key="2">
    <source>
        <dbReference type="EMBL" id="HCO70161.1"/>
    </source>
</evidence>
<evidence type="ECO:0000313" key="6">
    <source>
        <dbReference type="Proteomes" id="UP000055014"/>
    </source>
</evidence>